<dbReference type="EMBL" id="BDEQ01000001">
    <property type="protein sequence ID" value="GAT95286.1"/>
    <property type="molecule type" value="Genomic_DNA"/>
</dbReference>
<dbReference type="AlphaFoldDB" id="A0A5K1VDK0"/>
<name>A0A5K1VDK0_ENTHI</name>
<comment type="caution">
    <text evidence="1">The sequence shown here is derived from an EMBL/GenBank/DDBJ whole genome shotgun (WGS) entry which is preliminary data.</text>
</comment>
<gene>
    <name evidence="1" type="ORF">CL6EHI_165310</name>
</gene>
<dbReference type="VEuPathDB" id="AmoebaDB:EHI7A_040460"/>
<evidence type="ECO:0000313" key="2">
    <source>
        <dbReference type="Proteomes" id="UP000078387"/>
    </source>
</evidence>
<sequence length="642" mass="74088">MEEREIEGNNDFFEDFSTILCIKCNNKHTEQWFIKYTIETIGVKPIGICSGCNGEYFVEFEDSKSCEIVINLLDNQEIKEVIFHVEKIPIPCPEEIKTLLIQLKDQCTYNQFIYLLKEAELGIGVRDIVDEAIRLYDKRAIEWCFQAIAFKELPKDHVKFLAKVLMTDDFTTISLKHFSTLQNQLLEINLTQPIQKSYKLHLLCTSLNHLIHQYLSHSFLLSSPLSSIYNQLRRMIALTYIPSFLASVSIPDELNSFSLTPLAAFLDDKNLGELKQFLVNVLQLPDAEEKVTEIPLFFTQEILPESTQQRILAFLSIRKITPTTHQSVKEFTANTVVEYAIRADSGLVPLAEYLYDMECYVQSAIIAIHSLNKPNEDISRSTLIVSECVKRVKHIPALTMTIVKEIMSCGPNRDLILKYMIEDNTIDVTLGFRGIDSFISIYAPKLMWKVRILQGNIDASVKEIVHYSLSENDVYERLNEIRNCLGSIGKISETERSQLVQINDLLRCQCIIHQSLDELRTSLLQKSNSQENDTSVSQAIQDVQTQLENTRMKVMNMTDLCIIASQFKLYDDVLVLYLHSSQKRPEIVQKLWDIVKFYLFRENDTHTRFVYFDKLKGKLGRFQSDVPQELSLNLQNYCETLN</sequence>
<dbReference type="VEuPathDB" id="AmoebaDB:EHI8A_039250"/>
<accession>A0A5K1VDK0</accession>
<dbReference type="VEuPathDB" id="AmoebaDB:EHI_165310"/>
<dbReference type="VEuPathDB" id="AmoebaDB:EHI5A_072040"/>
<dbReference type="OMA" id="CIKRVKH"/>
<dbReference type="VEuPathDB" id="AmoebaDB:KM1_080910"/>
<organism evidence="1 2">
    <name type="scientific">Entamoeba histolytica</name>
    <dbReference type="NCBI Taxonomy" id="5759"/>
    <lineage>
        <taxon>Eukaryota</taxon>
        <taxon>Amoebozoa</taxon>
        <taxon>Evosea</taxon>
        <taxon>Archamoebae</taxon>
        <taxon>Mastigamoebida</taxon>
        <taxon>Entamoebidae</taxon>
        <taxon>Entamoeba</taxon>
    </lineage>
</organism>
<dbReference type="Proteomes" id="UP000078387">
    <property type="component" value="Unassembled WGS sequence"/>
</dbReference>
<reference evidence="1 2" key="1">
    <citation type="submission" date="2016-05" db="EMBL/GenBank/DDBJ databases">
        <title>First whole genome sequencing of Entamoeba histolytica HM1:IMSS-clone-6.</title>
        <authorList>
            <person name="Mukherjee Avik.K."/>
            <person name="Izumyama S."/>
            <person name="Nakada-Tsukui K."/>
            <person name="Nozaki T."/>
        </authorList>
    </citation>
    <scope>NUCLEOTIDE SEQUENCE [LARGE SCALE GENOMIC DNA]</scope>
    <source>
        <strain evidence="1 2">HM1:IMSS clone 6</strain>
    </source>
</reference>
<protein>
    <submittedName>
        <fullName evidence="1">Uncharacterized protein</fullName>
    </submittedName>
</protein>
<evidence type="ECO:0000313" key="1">
    <source>
        <dbReference type="EMBL" id="GAT95286.1"/>
    </source>
</evidence>
<proteinExistence type="predicted"/>